<dbReference type="SUPFAM" id="SSF57667">
    <property type="entry name" value="beta-beta-alpha zinc fingers"/>
    <property type="match status" value="2"/>
</dbReference>
<dbReference type="InterPro" id="IPR013087">
    <property type="entry name" value="Znf_C2H2_type"/>
</dbReference>
<dbReference type="InterPro" id="IPR003604">
    <property type="entry name" value="Matrin/U1-like-C_Znf_C2H2"/>
</dbReference>
<evidence type="ECO:0000259" key="2">
    <source>
        <dbReference type="SMART" id="SM00355"/>
    </source>
</evidence>
<feature type="domain" description="U1-type" evidence="3">
    <location>
        <begin position="253"/>
        <end position="287"/>
    </location>
</feature>
<evidence type="ECO:0000313" key="4">
    <source>
        <dbReference type="EMBL" id="KYP61207.1"/>
    </source>
</evidence>
<feature type="domain" description="C2H2-type" evidence="2">
    <location>
        <begin position="256"/>
        <end position="280"/>
    </location>
</feature>
<keyword evidence="1" id="KW-0472">Membrane</keyword>
<dbReference type="InterPro" id="IPR004345">
    <property type="entry name" value="TB2_DP1_HVA22"/>
</dbReference>
<organism evidence="4 5">
    <name type="scientific">Cajanus cajan</name>
    <name type="common">Pigeon pea</name>
    <name type="synonym">Cajanus indicus</name>
    <dbReference type="NCBI Taxonomy" id="3821"/>
    <lineage>
        <taxon>Eukaryota</taxon>
        <taxon>Viridiplantae</taxon>
        <taxon>Streptophyta</taxon>
        <taxon>Embryophyta</taxon>
        <taxon>Tracheophyta</taxon>
        <taxon>Spermatophyta</taxon>
        <taxon>Magnoliopsida</taxon>
        <taxon>eudicotyledons</taxon>
        <taxon>Gunneridae</taxon>
        <taxon>Pentapetalae</taxon>
        <taxon>rosids</taxon>
        <taxon>fabids</taxon>
        <taxon>Fabales</taxon>
        <taxon>Fabaceae</taxon>
        <taxon>Papilionoideae</taxon>
        <taxon>50 kb inversion clade</taxon>
        <taxon>NPAAA clade</taxon>
        <taxon>indigoferoid/millettioid clade</taxon>
        <taxon>Phaseoleae</taxon>
        <taxon>Cajanus</taxon>
    </lineage>
</organism>
<dbReference type="Gene3D" id="3.30.160.60">
    <property type="entry name" value="Classic Zinc Finger"/>
    <property type="match status" value="2"/>
</dbReference>
<dbReference type="GO" id="GO:0008270">
    <property type="term" value="F:zinc ion binding"/>
    <property type="evidence" value="ECO:0007669"/>
    <property type="project" value="InterPro"/>
</dbReference>
<name>A0A151T2F4_CAJCA</name>
<dbReference type="Gramene" id="C.cajan_22958.t">
    <property type="protein sequence ID" value="C.cajan_22958.t"/>
    <property type="gene ID" value="C.cajan_22958"/>
</dbReference>
<keyword evidence="5" id="KW-1185">Reference proteome</keyword>
<dbReference type="AlphaFoldDB" id="A0A151T2F4"/>
<dbReference type="PANTHER" id="PTHR47487">
    <property type="entry name" value="OS06G0651300 PROTEIN-RELATED"/>
    <property type="match status" value="1"/>
</dbReference>
<dbReference type="InterPro" id="IPR036236">
    <property type="entry name" value="Znf_C2H2_sf"/>
</dbReference>
<evidence type="ECO:0000256" key="1">
    <source>
        <dbReference type="SAM" id="Phobius"/>
    </source>
</evidence>
<dbReference type="SMART" id="SM00451">
    <property type="entry name" value="ZnF_U1"/>
    <property type="match status" value="2"/>
</dbReference>
<gene>
    <name evidence="4" type="ORF">KK1_023633</name>
</gene>
<proteinExistence type="predicted"/>
<dbReference type="GO" id="GO:0003676">
    <property type="term" value="F:nucleic acid binding"/>
    <property type="evidence" value="ECO:0007669"/>
    <property type="project" value="InterPro"/>
</dbReference>
<dbReference type="Pfam" id="PF12874">
    <property type="entry name" value="zf-met"/>
    <property type="match status" value="2"/>
</dbReference>
<keyword evidence="1" id="KW-1133">Transmembrane helix</keyword>
<keyword evidence="1" id="KW-0812">Transmembrane</keyword>
<dbReference type="Proteomes" id="UP000075243">
    <property type="component" value="Chromosome 9"/>
</dbReference>
<accession>A0A151T2F4</accession>
<sequence>MPSIWFLKLALKCFDHVAWPLLALGYPLCASVQAIETDSYKETRDLVSYWILLSLIYLFEYAFSRLLLWFQFWPYIKLMIIFWLIIPDFGQASNAYNLIRSCISLNPHAVICRLNNWRKFFVKKDDFLLHAERYVKENGTEALEKLIANSPVLLLKNITYKLDAEATNAIRATDNKEMQQTIEKKLQTEHKAFKDLEVIEKRENPASKQDIPVVPNHAPSQNASPAMVETKGIVGKETAGVELPQSSTHKEMQKEWTCALCHVTTSSEKTLNEHMHGRKHRATCEALKVKNQPVSQKLRSDQYKEALKQKNIINQKNSKTKDGESIVNNMLKGGKEVMDQKVQNPQKKQYVPAGTNHPKFRCEICNVKCPCDITLASHKNGKKHMEKVRSLI</sequence>
<feature type="domain" description="C2H2-type" evidence="2">
    <location>
        <begin position="360"/>
        <end position="384"/>
    </location>
</feature>
<dbReference type="SMART" id="SM00355">
    <property type="entry name" value="ZnF_C2H2"/>
    <property type="match status" value="2"/>
</dbReference>
<protein>
    <submittedName>
        <fullName evidence="4">HVA22-like protein a</fullName>
    </submittedName>
</protein>
<dbReference type="OMA" id="NNWRKFF"/>
<evidence type="ECO:0000259" key="3">
    <source>
        <dbReference type="SMART" id="SM00451"/>
    </source>
</evidence>
<dbReference type="PANTHER" id="PTHR47487:SF16">
    <property type="entry name" value="C2H2-TYPE DOMAIN-CONTAINING PROTEIN"/>
    <property type="match status" value="1"/>
</dbReference>
<dbReference type="STRING" id="3821.A0A151T2F4"/>
<dbReference type="EMBL" id="CM003611">
    <property type="protein sequence ID" value="KYP61207.1"/>
    <property type="molecule type" value="Genomic_DNA"/>
</dbReference>
<dbReference type="Pfam" id="PF03134">
    <property type="entry name" value="TB2_DP1_HVA22"/>
    <property type="match status" value="1"/>
</dbReference>
<feature type="domain" description="U1-type" evidence="3">
    <location>
        <begin position="357"/>
        <end position="391"/>
    </location>
</feature>
<reference evidence="4 5" key="1">
    <citation type="journal article" date="2012" name="Nat. Biotechnol.">
        <title>Draft genome sequence of pigeonpea (Cajanus cajan), an orphan legume crop of resource-poor farmers.</title>
        <authorList>
            <person name="Varshney R.K."/>
            <person name="Chen W."/>
            <person name="Li Y."/>
            <person name="Bharti A.K."/>
            <person name="Saxena R.K."/>
            <person name="Schlueter J.A."/>
            <person name="Donoghue M.T."/>
            <person name="Azam S."/>
            <person name="Fan G."/>
            <person name="Whaley A.M."/>
            <person name="Farmer A.D."/>
            <person name="Sheridan J."/>
            <person name="Iwata A."/>
            <person name="Tuteja R."/>
            <person name="Penmetsa R.V."/>
            <person name="Wu W."/>
            <person name="Upadhyaya H.D."/>
            <person name="Yang S.P."/>
            <person name="Shah T."/>
            <person name="Saxena K.B."/>
            <person name="Michael T."/>
            <person name="McCombie W.R."/>
            <person name="Yang B."/>
            <person name="Zhang G."/>
            <person name="Yang H."/>
            <person name="Wang J."/>
            <person name="Spillane C."/>
            <person name="Cook D.R."/>
            <person name="May G.D."/>
            <person name="Xu X."/>
            <person name="Jackson S.A."/>
        </authorList>
    </citation>
    <scope>NUCLEOTIDE SEQUENCE [LARGE SCALE GENOMIC DNA]</scope>
    <source>
        <strain evidence="5">cv. Asha</strain>
    </source>
</reference>
<evidence type="ECO:0000313" key="5">
    <source>
        <dbReference type="Proteomes" id="UP000075243"/>
    </source>
</evidence>
<feature type="transmembrane region" description="Helical" evidence="1">
    <location>
        <begin position="47"/>
        <end position="66"/>
    </location>
</feature>